<name>A0ABY2SPK2_9HYPH</name>
<feature type="region of interest" description="Disordered" evidence="2">
    <location>
        <begin position="481"/>
        <end position="521"/>
    </location>
</feature>
<dbReference type="EMBL" id="SZPQ01000003">
    <property type="protein sequence ID" value="TKI07811.1"/>
    <property type="molecule type" value="Genomic_DNA"/>
</dbReference>
<evidence type="ECO:0000313" key="4">
    <source>
        <dbReference type="Proteomes" id="UP000305202"/>
    </source>
</evidence>
<dbReference type="Pfam" id="PF10995">
    <property type="entry name" value="CBP_BcsE"/>
    <property type="match status" value="1"/>
</dbReference>
<sequence length="521" mass="57676">MTLTFPFGVAHTHEELSALQAGGCYWVNIARWEDARRLCRQTLVAQSVASRAALVCGKGISDGPLEGLPLSWDKAAGPPARIRLFTLPEKKSALRHILPDIMRSFNAKKYLIIFLLPASAWKDFSTDEMADWLAATRQWLIKRKTVFLILNYGSGISFLKNTLATHFALLGGLSSLTFLQDCARYQVAWWYTDRGLTANQAITWDIDGNDRFCQSVLLPTYSPSISDELLYLAEKSVLEGAPPLSANWRLLEDNHHVADQGALRHAATLIFALGKNAQVAVLARQIHALRRQRGIMLKIVVREMEAGLRYTDERLLLMCGANLVVPHPASLSRFLTLLESVQGQRLTRLVPADIDQLLAAMAPSRIKGPVKIDDFRRWVPVLIANSLMPEDDKGILVALRPVPGWSPRQAISLCRLRRDGDLATATSLCLYLFLSNCRVSDLDGVLSHIFRLPVGEAFVNQRSWTHDVQILAEVKRIGNGDGPAVAESRPLPSPPAAVPGVVERRPLPLSLTLPSDEKGES</sequence>
<protein>
    <recommendedName>
        <fullName evidence="1">Cellulose biosynthesis protein BcsE</fullName>
    </recommendedName>
</protein>
<keyword evidence="4" id="KW-1185">Reference proteome</keyword>
<proteinExistence type="predicted"/>
<gene>
    <name evidence="3" type="primary">bcsE</name>
    <name evidence="3" type="ORF">FCN80_05060</name>
</gene>
<evidence type="ECO:0000256" key="2">
    <source>
        <dbReference type="SAM" id="MobiDB-lite"/>
    </source>
</evidence>
<accession>A0ABY2SPK2</accession>
<comment type="caution">
    <text evidence="3">The sequence shown here is derived from an EMBL/GenBank/DDBJ whole genome shotgun (WGS) entry which is preliminary data.</text>
</comment>
<dbReference type="Proteomes" id="UP000305202">
    <property type="component" value="Unassembled WGS sequence"/>
</dbReference>
<evidence type="ECO:0000313" key="3">
    <source>
        <dbReference type="EMBL" id="TKI07811.1"/>
    </source>
</evidence>
<evidence type="ECO:0000256" key="1">
    <source>
        <dbReference type="NCBIfam" id="TIGR03369"/>
    </source>
</evidence>
<dbReference type="InterPro" id="IPR017745">
    <property type="entry name" value="BcsE"/>
</dbReference>
<dbReference type="RefSeq" id="WP_136988806.1">
    <property type="nucleotide sequence ID" value="NZ_SZPQ01000003.1"/>
</dbReference>
<organism evidence="3 4">
    <name type="scientific">Martelella alba</name>
    <dbReference type="NCBI Taxonomy" id="2590451"/>
    <lineage>
        <taxon>Bacteria</taxon>
        <taxon>Pseudomonadati</taxon>
        <taxon>Pseudomonadota</taxon>
        <taxon>Alphaproteobacteria</taxon>
        <taxon>Hyphomicrobiales</taxon>
        <taxon>Aurantimonadaceae</taxon>
        <taxon>Martelella</taxon>
    </lineage>
</organism>
<dbReference type="NCBIfam" id="TIGR03369">
    <property type="entry name" value="cellulose_bcsE"/>
    <property type="match status" value="1"/>
</dbReference>
<reference evidence="3 4" key="1">
    <citation type="submission" date="2019-04" db="EMBL/GenBank/DDBJ databases">
        <authorList>
            <person name="Li M."/>
            <person name="Gao C."/>
        </authorList>
    </citation>
    <scope>NUCLEOTIDE SEQUENCE [LARGE SCALE GENOMIC DNA]</scope>
    <source>
        <strain evidence="3 4">BGMRC 2031</strain>
    </source>
</reference>